<evidence type="ECO:0000313" key="2">
    <source>
        <dbReference type="EMBL" id="KAH0538906.1"/>
    </source>
</evidence>
<dbReference type="EMBL" id="JAGHQL010000092">
    <property type="protein sequence ID" value="KAH0538906.1"/>
    <property type="molecule type" value="Genomic_DNA"/>
</dbReference>
<dbReference type="InterPro" id="IPR001810">
    <property type="entry name" value="F-box_dom"/>
</dbReference>
<dbReference type="Proteomes" id="UP000698800">
    <property type="component" value="Unassembled WGS sequence"/>
</dbReference>
<keyword evidence="3" id="KW-1185">Reference proteome</keyword>
<dbReference type="Pfam" id="PF00646">
    <property type="entry name" value="F-box"/>
    <property type="match status" value="1"/>
</dbReference>
<organism evidence="2 3">
    <name type="scientific">Glutinoglossum americanum</name>
    <dbReference type="NCBI Taxonomy" id="1670608"/>
    <lineage>
        <taxon>Eukaryota</taxon>
        <taxon>Fungi</taxon>
        <taxon>Dikarya</taxon>
        <taxon>Ascomycota</taxon>
        <taxon>Pezizomycotina</taxon>
        <taxon>Geoglossomycetes</taxon>
        <taxon>Geoglossales</taxon>
        <taxon>Geoglossaceae</taxon>
        <taxon>Glutinoglossum</taxon>
    </lineage>
</organism>
<dbReference type="SUPFAM" id="SSF81383">
    <property type="entry name" value="F-box domain"/>
    <property type="match status" value="1"/>
</dbReference>
<feature type="domain" description="F-box" evidence="1">
    <location>
        <begin position="22"/>
        <end position="57"/>
    </location>
</feature>
<comment type="caution">
    <text evidence="2">The sequence shown here is derived from an EMBL/GenBank/DDBJ whole genome shotgun (WGS) entry which is preliminary data.</text>
</comment>
<dbReference type="Gene3D" id="2.130.10.10">
    <property type="entry name" value="YVTN repeat-like/Quinoprotein amine dehydrogenase"/>
    <property type="match status" value="1"/>
</dbReference>
<evidence type="ECO:0000259" key="1">
    <source>
        <dbReference type="Pfam" id="PF00646"/>
    </source>
</evidence>
<name>A0A9P8L2E7_9PEZI</name>
<dbReference type="OrthoDB" id="2788229at2759"/>
<proteinExistence type="predicted"/>
<reference evidence="2" key="1">
    <citation type="submission" date="2021-03" db="EMBL/GenBank/DDBJ databases">
        <title>Comparative genomics and phylogenomic investigation of the class Geoglossomycetes provide insights into ecological specialization and systematics.</title>
        <authorList>
            <person name="Melie T."/>
            <person name="Pirro S."/>
            <person name="Miller A.N."/>
            <person name="Quandt A."/>
        </authorList>
    </citation>
    <scope>NUCLEOTIDE SEQUENCE</scope>
    <source>
        <strain evidence="2">GBOQ0MN5Z8</strain>
    </source>
</reference>
<dbReference type="SUPFAM" id="SSF82171">
    <property type="entry name" value="DPP6 N-terminal domain-like"/>
    <property type="match status" value="1"/>
</dbReference>
<dbReference type="InterPro" id="IPR015943">
    <property type="entry name" value="WD40/YVTN_repeat-like_dom_sf"/>
</dbReference>
<dbReference type="Gene3D" id="1.20.1280.50">
    <property type="match status" value="1"/>
</dbReference>
<sequence>MAERIKPHAIETCPANRDDPLSVLDDLCISQIIAFLSAPDIVRCSAVSRLWKATIQHNLRRTLLHGHFPYAYDVGYFGGGEGKGGISPEDTLLEFKRQAYQHHAYRCGRATWVEQLTHEAAVPLYSAKGGYVAWAPRDYGVVFWRRLTGGGDYGKGIGPAQRIELQNLVDGDEVKSLLVNANGMLFLRVDREKRQICNLVFSLQDGRTIWSRTTAFPSGAVLEFVPRLIGGNRIYLASTDVHGEAYLSALDLHSGAPLYTTRLANDPPVHHIGQLELLNFSDGSEYIVNTISTAALFLIGSPKGRPGIAIIDGATGIVTQWRPHDGIGGHSAMAKPNTTPNTFALWNYNSSPTPQVQIFVQQPDGLFARSQVTNFKYPCVSWMLHPFTHMGVVISTNGTVCAAANPRGCRAAPRPPETRGSEVAWCDMRSVRRVVLANQLFRKSQTFRPPSELEVVIQVLDEGKFLFCDYYSGVVGLSVISFAPDW</sequence>
<protein>
    <recommendedName>
        <fullName evidence="1">F-box domain-containing protein</fullName>
    </recommendedName>
</protein>
<evidence type="ECO:0000313" key="3">
    <source>
        <dbReference type="Proteomes" id="UP000698800"/>
    </source>
</evidence>
<accession>A0A9P8L2E7</accession>
<dbReference type="InterPro" id="IPR036047">
    <property type="entry name" value="F-box-like_dom_sf"/>
</dbReference>
<gene>
    <name evidence="2" type="ORF">FGG08_004497</name>
</gene>
<dbReference type="AlphaFoldDB" id="A0A9P8L2E7"/>